<gene>
    <name evidence="2" type="ORF">ABT57_09175</name>
</gene>
<dbReference type="InterPro" id="IPR051531">
    <property type="entry name" value="N-acetyltransferase"/>
</dbReference>
<dbReference type="InterPro" id="IPR016181">
    <property type="entry name" value="Acyl_CoA_acyltransferase"/>
</dbReference>
<name>A0A0J1HDX4_9GAMM</name>
<evidence type="ECO:0000313" key="2">
    <source>
        <dbReference type="EMBL" id="KLV09845.1"/>
    </source>
</evidence>
<dbReference type="Proteomes" id="UP000035909">
    <property type="component" value="Unassembled WGS sequence"/>
</dbReference>
<dbReference type="GO" id="GO:0016747">
    <property type="term" value="F:acyltransferase activity, transferring groups other than amino-acyl groups"/>
    <property type="evidence" value="ECO:0007669"/>
    <property type="project" value="InterPro"/>
</dbReference>
<dbReference type="AlphaFoldDB" id="A0A0J1HDX4"/>
<comment type="caution">
    <text evidence="2">The sequence shown here is derived from an EMBL/GenBank/DDBJ whole genome shotgun (WGS) entry which is preliminary data.</text>
</comment>
<dbReference type="SUPFAM" id="SSF55729">
    <property type="entry name" value="Acyl-CoA N-acyltransferases (Nat)"/>
    <property type="match status" value="1"/>
</dbReference>
<reference evidence="2 3" key="1">
    <citation type="submission" date="2015-05" db="EMBL/GenBank/DDBJ databases">
        <title>Photobacterium galathea sp. nov.</title>
        <authorList>
            <person name="Machado H."/>
            <person name="Gram L."/>
        </authorList>
    </citation>
    <scope>NUCLEOTIDE SEQUENCE [LARGE SCALE GENOMIC DNA]</scope>
    <source>
        <strain evidence="2 3">DSM 22954</strain>
    </source>
</reference>
<keyword evidence="3" id="KW-1185">Reference proteome</keyword>
<dbReference type="RefSeq" id="WP_047884934.1">
    <property type="nucleotide sequence ID" value="NZ_CP071326.1"/>
</dbReference>
<proteinExistence type="predicted"/>
<dbReference type="Gene3D" id="3.40.630.30">
    <property type="match status" value="1"/>
</dbReference>
<dbReference type="InterPro" id="IPR000182">
    <property type="entry name" value="GNAT_dom"/>
</dbReference>
<sequence>MTELSMYHIAFRTQRLQVASLNRHQAGLHQEIMAMFTARVSRYLPPASQQLRSPLEVDSWLDSMMQTGMLLRLTEQVDGDSTVNGSENRSAIGYLFVFPEQEHGKRGYRVGYVLDEAQWGKGLATEAMQGLLHYLSDACLPDAECSERDVATPHLAPEVSRATYFIAGIEPANVASLNVLTKLGFEFDETRQSVDYYRLAATAIAAAH</sequence>
<evidence type="ECO:0000259" key="1">
    <source>
        <dbReference type="PROSITE" id="PS51186"/>
    </source>
</evidence>
<organism evidence="2 3">
    <name type="scientific">Photobacterium ganghwense</name>
    <dbReference type="NCBI Taxonomy" id="320778"/>
    <lineage>
        <taxon>Bacteria</taxon>
        <taxon>Pseudomonadati</taxon>
        <taxon>Pseudomonadota</taxon>
        <taxon>Gammaproteobacteria</taxon>
        <taxon>Vibrionales</taxon>
        <taxon>Vibrionaceae</taxon>
        <taxon>Photobacterium</taxon>
    </lineage>
</organism>
<evidence type="ECO:0000313" key="3">
    <source>
        <dbReference type="Proteomes" id="UP000035909"/>
    </source>
</evidence>
<protein>
    <recommendedName>
        <fullName evidence="1">N-acetyltransferase domain-containing protein</fullName>
    </recommendedName>
</protein>
<dbReference type="PROSITE" id="PS51186">
    <property type="entry name" value="GNAT"/>
    <property type="match status" value="1"/>
</dbReference>
<dbReference type="STRING" id="320778.ABT57_09175"/>
<dbReference type="Pfam" id="PF13302">
    <property type="entry name" value="Acetyltransf_3"/>
    <property type="match status" value="1"/>
</dbReference>
<accession>A0A0J1HDX4</accession>
<feature type="domain" description="N-acetyltransferase" evidence="1">
    <location>
        <begin position="39"/>
        <end position="208"/>
    </location>
</feature>
<dbReference type="PANTHER" id="PTHR43792:SF1">
    <property type="entry name" value="N-ACETYLTRANSFERASE DOMAIN-CONTAINING PROTEIN"/>
    <property type="match status" value="1"/>
</dbReference>
<dbReference type="PATRIC" id="fig|320778.3.peg.1997"/>
<dbReference type="EMBL" id="LDOU01000007">
    <property type="protein sequence ID" value="KLV09845.1"/>
    <property type="molecule type" value="Genomic_DNA"/>
</dbReference>
<dbReference type="PANTHER" id="PTHR43792">
    <property type="entry name" value="GNAT FAMILY, PUTATIVE (AFU_ORTHOLOGUE AFUA_3G00765)-RELATED-RELATED"/>
    <property type="match status" value="1"/>
</dbReference>